<evidence type="ECO:0000313" key="3">
    <source>
        <dbReference type="Proteomes" id="UP000722121"/>
    </source>
</evidence>
<feature type="coiled-coil region" evidence="1">
    <location>
        <begin position="132"/>
        <end position="180"/>
    </location>
</feature>
<keyword evidence="1" id="KW-0175">Coiled coil</keyword>
<gene>
    <name evidence="2" type="ORF">JYU14_00155</name>
</gene>
<evidence type="ECO:0000256" key="1">
    <source>
        <dbReference type="SAM" id="Coils"/>
    </source>
</evidence>
<keyword evidence="3" id="KW-1185">Reference proteome</keyword>
<protein>
    <submittedName>
        <fullName evidence="2">Uncharacterized protein</fullName>
    </submittedName>
</protein>
<sequence>MNVGPVESKRTVEAVRSLPPRSSSGCADDLQKRFFEIILLVQETLLEQKDFIQGSLKERRLERLERHGDSAGNTRHQANAILVGGIVAGLFNIAAGIAGIKGSQGVSQLLQAGSQLANTGKDFWNTSKQGEATQIQSDLDALRDLLEELKQFRGETDEGRRQYEQALEQFQRAQREALRDMTN</sequence>
<dbReference type="Proteomes" id="UP000722121">
    <property type="component" value="Unassembled WGS sequence"/>
</dbReference>
<accession>A0ABS3APB6</accession>
<comment type="caution">
    <text evidence="2">The sequence shown here is derived from an EMBL/GenBank/DDBJ whole genome shotgun (WGS) entry which is preliminary data.</text>
</comment>
<reference evidence="2 3" key="1">
    <citation type="submission" date="2021-02" db="EMBL/GenBank/DDBJ databases">
        <title>Activity-based single-cell genomes from oceanic crustal fluid captures similar information to metagenomic and metatranscriptomic surveys with orders of magnitude less sampling.</title>
        <authorList>
            <person name="D'Angelo T.S."/>
            <person name="Orcutt B.N."/>
        </authorList>
    </citation>
    <scope>NUCLEOTIDE SEQUENCE [LARGE SCALE GENOMIC DNA]</scope>
    <source>
        <strain evidence="2">AH-315-G07</strain>
    </source>
</reference>
<organism evidence="2 3">
    <name type="scientific">Simkania negevensis</name>
    <dbReference type="NCBI Taxonomy" id="83561"/>
    <lineage>
        <taxon>Bacteria</taxon>
        <taxon>Pseudomonadati</taxon>
        <taxon>Chlamydiota</taxon>
        <taxon>Chlamydiia</taxon>
        <taxon>Parachlamydiales</taxon>
        <taxon>Simkaniaceae</taxon>
        <taxon>Simkania</taxon>
    </lineage>
</organism>
<name>A0ABS3APB6_9BACT</name>
<proteinExistence type="predicted"/>
<dbReference type="EMBL" id="JAFITR010000001">
    <property type="protein sequence ID" value="MBN4066483.1"/>
    <property type="molecule type" value="Genomic_DNA"/>
</dbReference>
<evidence type="ECO:0000313" key="2">
    <source>
        <dbReference type="EMBL" id="MBN4066483.1"/>
    </source>
</evidence>